<evidence type="ECO:0000313" key="2">
    <source>
        <dbReference type="EMBL" id="PHJ18921.1"/>
    </source>
</evidence>
<dbReference type="AlphaFoldDB" id="A0A2C6JW11"/>
<keyword evidence="1" id="KW-0812">Transmembrane</keyword>
<protein>
    <submittedName>
        <fullName evidence="2">Uncharacterized protein</fullName>
    </submittedName>
</protein>
<evidence type="ECO:0000256" key="1">
    <source>
        <dbReference type="SAM" id="Phobius"/>
    </source>
</evidence>
<reference evidence="2 3" key="1">
    <citation type="journal article" date="2017" name="Int. J. Parasitol.">
        <title>The genome of the protozoan parasite Cystoisospora suis and a reverse vaccinology approach to identify vaccine candidates.</title>
        <authorList>
            <person name="Palmieri N."/>
            <person name="Shrestha A."/>
            <person name="Ruttkowski B."/>
            <person name="Beck T."/>
            <person name="Vogl C."/>
            <person name="Tomley F."/>
            <person name="Blake D.P."/>
            <person name="Joachim A."/>
        </authorList>
    </citation>
    <scope>NUCLEOTIDE SEQUENCE [LARGE SCALE GENOMIC DNA]</scope>
    <source>
        <strain evidence="2 3">Wien I</strain>
    </source>
</reference>
<organism evidence="2 3">
    <name type="scientific">Cystoisospora suis</name>
    <dbReference type="NCBI Taxonomy" id="483139"/>
    <lineage>
        <taxon>Eukaryota</taxon>
        <taxon>Sar</taxon>
        <taxon>Alveolata</taxon>
        <taxon>Apicomplexa</taxon>
        <taxon>Conoidasida</taxon>
        <taxon>Coccidia</taxon>
        <taxon>Eucoccidiorida</taxon>
        <taxon>Eimeriorina</taxon>
        <taxon>Sarcocystidae</taxon>
        <taxon>Cystoisospora</taxon>
    </lineage>
</organism>
<keyword evidence="3" id="KW-1185">Reference proteome</keyword>
<dbReference type="EMBL" id="MIGC01003778">
    <property type="protein sequence ID" value="PHJ18921.1"/>
    <property type="molecule type" value="Genomic_DNA"/>
</dbReference>
<sequence length="119" mass="12637">MGDPGSRVRTVESLGRLQSNSGGIGLSRGSASGRRFQLNLVEFGVHVVGVQQLRVSASSGTQVLFRSRLGSNFKSTRRRIFCPVLAFGCLRAVACWIAVTVVVHPGACWGCPARGYAGD</sequence>
<name>A0A2C6JW11_9APIC</name>
<feature type="transmembrane region" description="Helical" evidence="1">
    <location>
        <begin position="80"/>
        <end position="99"/>
    </location>
</feature>
<dbReference type="GeneID" id="94430611"/>
<evidence type="ECO:0000313" key="3">
    <source>
        <dbReference type="Proteomes" id="UP000221165"/>
    </source>
</evidence>
<comment type="caution">
    <text evidence="2">The sequence shown here is derived from an EMBL/GenBank/DDBJ whole genome shotgun (WGS) entry which is preliminary data.</text>
</comment>
<proteinExistence type="predicted"/>
<gene>
    <name evidence="2" type="ORF">CSUI_007251</name>
</gene>
<dbReference type="Proteomes" id="UP000221165">
    <property type="component" value="Unassembled WGS sequence"/>
</dbReference>
<accession>A0A2C6JW11</accession>
<dbReference type="VEuPathDB" id="ToxoDB:CSUI_007251"/>
<keyword evidence="1" id="KW-0472">Membrane</keyword>
<keyword evidence="1" id="KW-1133">Transmembrane helix</keyword>
<dbReference type="RefSeq" id="XP_067920624.1">
    <property type="nucleotide sequence ID" value="XM_068067400.1"/>
</dbReference>